<dbReference type="Proteomes" id="UP001597362">
    <property type="component" value="Unassembled WGS sequence"/>
</dbReference>
<protein>
    <recommendedName>
        <fullName evidence="3">DUF3196 domain-containing protein</fullName>
    </recommendedName>
</protein>
<reference evidence="2" key="1">
    <citation type="journal article" date="2019" name="Int. J. Syst. Evol. Microbiol.">
        <title>The Global Catalogue of Microorganisms (GCM) 10K type strain sequencing project: providing services to taxonomists for standard genome sequencing and annotation.</title>
        <authorList>
            <consortium name="The Broad Institute Genomics Platform"/>
            <consortium name="The Broad Institute Genome Sequencing Center for Infectious Disease"/>
            <person name="Wu L."/>
            <person name="Ma J."/>
        </authorList>
    </citation>
    <scope>NUCLEOTIDE SEQUENCE [LARGE SCALE GENOMIC DNA]</scope>
    <source>
        <strain evidence="2">GH52</strain>
    </source>
</reference>
<evidence type="ECO:0008006" key="3">
    <source>
        <dbReference type="Google" id="ProtNLM"/>
    </source>
</evidence>
<gene>
    <name evidence="1" type="ORF">ACFSJH_12295</name>
</gene>
<dbReference type="RefSeq" id="WP_377772729.1">
    <property type="nucleotide sequence ID" value="NZ_JBHUHO010000030.1"/>
</dbReference>
<dbReference type="EMBL" id="JBHUHO010000030">
    <property type="protein sequence ID" value="MFD2116504.1"/>
    <property type="molecule type" value="Genomic_DNA"/>
</dbReference>
<comment type="caution">
    <text evidence="1">The sequence shown here is derived from an EMBL/GenBank/DDBJ whole genome shotgun (WGS) entry which is preliminary data.</text>
</comment>
<organism evidence="1 2">
    <name type="scientific">Paenibacillus yanchengensis</name>
    <dbReference type="NCBI Taxonomy" id="2035833"/>
    <lineage>
        <taxon>Bacteria</taxon>
        <taxon>Bacillati</taxon>
        <taxon>Bacillota</taxon>
        <taxon>Bacilli</taxon>
        <taxon>Bacillales</taxon>
        <taxon>Paenibacillaceae</taxon>
        <taxon>Paenibacillus</taxon>
    </lineage>
</organism>
<evidence type="ECO:0000313" key="2">
    <source>
        <dbReference type="Proteomes" id="UP001597362"/>
    </source>
</evidence>
<name>A0ABW4YLW1_9BACL</name>
<accession>A0ABW4YLW1</accession>
<evidence type="ECO:0000313" key="1">
    <source>
        <dbReference type="EMBL" id="MFD2116504.1"/>
    </source>
</evidence>
<proteinExistence type="predicted"/>
<keyword evidence="2" id="KW-1185">Reference proteome</keyword>
<sequence length="316" mass="37506">MLDQYQLQLTRLLETERYAEAKQLIRFLLQCKGLEETHYEEWNNLLDWLEMAFPSATYSDSPCNEENYKLEVHTRSEEIDEQTAKYLEQFGAELDDSEGELREKLIRSMQLDPVDENFANQIVYIIKNHPVLEQQLLALERAAYLDVPHIEQHLVEWLEQEKVHPVLQFKTLQCLKRRKHDQVITMERMNEKVQLSVMDTPLQFEEFPPSVQTILQQTQEQVEVQDVTLPYFAKELWRECVEFLYGTSYYNRFIIEPLAIPCLAAALHEILCLTVYGEANETEIRERYHIDDSLRFGYEQAARLLRQVTILLQDDE</sequence>